<keyword evidence="7 8" id="KW-0472">Membrane</keyword>
<dbReference type="PANTHER" id="PTHR30574">
    <property type="entry name" value="INNER MEMBRANE PROTEIN YEDE"/>
    <property type="match status" value="1"/>
</dbReference>
<accession>A0AAP2W5T4</accession>
<organism evidence="9 10">
    <name type="scientific">Methanooceanicella nereidis</name>
    <dbReference type="NCBI Taxonomy" id="2052831"/>
    <lineage>
        <taxon>Archaea</taxon>
        <taxon>Methanobacteriati</taxon>
        <taxon>Methanobacteriota</taxon>
        <taxon>Stenosarchaea group</taxon>
        <taxon>Methanomicrobia</taxon>
        <taxon>Methanocellales</taxon>
        <taxon>Methanocellaceae</taxon>
        <taxon>Methanooceanicella</taxon>
    </lineage>
</organism>
<dbReference type="EMBL" id="PGCK01000001">
    <property type="protein sequence ID" value="MCD1293441.1"/>
    <property type="molecule type" value="Genomic_DNA"/>
</dbReference>
<sequence>MVRYLNWFIAGLLLGLLNIFSYAVKKPLGVSTSFVTATGVLIKAVDRSLLEKSEYLKDHSTIDYQLILVVFMAIGGYLSSLFFGRGSGNERRIRSPGGILRQLLGGCLMLFGARIAKGCTSGNILSGVAQMDVSSLWFSVMTFLAGILTLRFLGDR</sequence>
<comment type="caution">
    <text evidence="9">The sequence shown here is derived from an EMBL/GenBank/DDBJ whole genome shotgun (WGS) entry which is preliminary data.</text>
</comment>
<evidence type="ECO:0000256" key="1">
    <source>
        <dbReference type="ARBA" id="ARBA00004429"/>
    </source>
</evidence>
<feature type="transmembrane region" description="Helical" evidence="8">
    <location>
        <begin position="136"/>
        <end position="154"/>
    </location>
</feature>
<evidence type="ECO:0000256" key="7">
    <source>
        <dbReference type="ARBA" id="ARBA00023136"/>
    </source>
</evidence>
<dbReference type="RefSeq" id="WP_230739238.1">
    <property type="nucleotide sequence ID" value="NZ_PGCK01000001.1"/>
</dbReference>
<evidence type="ECO:0000256" key="8">
    <source>
        <dbReference type="SAM" id="Phobius"/>
    </source>
</evidence>
<dbReference type="Proteomes" id="UP001320159">
    <property type="component" value="Unassembled WGS sequence"/>
</dbReference>
<gene>
    <name evidence="9" type="ORF">CUJ83_00315</name>
</gene>
<keyword evidence="5 8" id="KW-0812">Transmembrane</keyword>
<reference evidence="9 10" key="1">
    <citation type="submission" date="2017-11" db="EMBL/GenBank/DDBJ databases">
        <title>Isolation and Characterization of Family Methanocellaceae Species from Potential Methane Hydrate Area Offshore Southwestern Taiwan.</title>
        <authorList>
            <person name="Zhang W.-L."/>
            <person name="Chen W.-C."/>
            <person name="Lai M.-C."/>
            <person name="Chen S.-C."/>
        </authorList>
    </citation>
    <scope>NUCLEOTIDE SEQUENCE [LARGE SCALE GENOMIC DNA]</scope>
    <source>
        <strain evidence="9 10">CWC-04</strain>
    </source>
</reference>
<evidence type="ECO:0000256" key="3">
    <source>
        <dbReference type="ARBA" id="ARBA00022475"/>
    </source>
</evidence>
<evidence type="ECO:0000256" key="5">
    <source>
        <dbReference type="ARBA" id="ARBA00022692"/>
    </source>
</evidence>
<dbReference type="InterPro" id="IPR007272">
    <property type="entry name" value="Sulf_transp_TsuA/YedE"/>
</dbReference>
<protein>
    <recommendedName>
        <fullName evidence="11">Sulphur transport domain-containing protein</fullName>
    </recommendedName>
</protein>
<proteinExistence type="predicted"/>
<evidence type="ECO:0008006" key="11">
    <source>
        <dbReference type="Google" id="ProtNLM"/>
    </source>
</evidence>
<dbReference type="PANTHER" id="PTHR30574:SF1">
    <property type="entry name" value="SULPHUR TRANSPORT DOMAIN-CONTAINING PROTEIN"/>
    <property type="match status" value="1"/>
</dbReference>
<keyword evidence="4" id="KW-0997">Cell inner membrane</keyword>
<evidence type="ECO:0000256" key="6">
    <source>
        <dbReference type="ARBA" id="ARBA00022989"/>
    </source>
</evidence>
<evidence type="ECO:0000313" key="9">
    <source>
        <dbReference type="EMBL" id="MCD1293441.1"/>
    </source>
</evidence>
<keyword evidence="2" id="KW-0813">Transport</keyword>
<evidence type="ECO:0000313" key="10">
    <source>
        <dbReference type="Proteomes" id="UP001320159"/>
    </source>
</evidence>
<feature type="transmembrane region" description="Helical" evidence="8">
    <location>
        <begin position="64"/>
        <end position="86"/>
    </location>
</feature>
<dbReference type="GO" id="GO:0005886">
    <property type="term" value="C:plasma membrane"/>
    <property type="evidence" value="ECO:0007669"/>
    <property type="project" value="UniProtKB-SubCell"/>
</dbReference>
<keyword evidence="6 8" id="KW-1133">Transmembrane helix</keyword>
<feature type="transmembrane region" description="Helical" evidence="8">
    <location>
        <begin position="7"/>
        <end position="24"/>
    </location>
</feature>
<keyword evidence="3" id="KW-1003">Cell membrane</keyword>
<evidence type="ECO:0000256" key="2">
    <source>
        <dbReference type="ARBA" id="ARBA00022448"/>
    </source>
</evidence>
<comment type="subcellular location">
    <subcellularLocation>
        <location evidence="1">Cell inner membrane</location>
        <topology evidence="1">Multi-pass membrane protein</topology>
    </subcellularLocation>
</comment>
<feature type="transmembrane region" description="Helical" evidence="8">
    <location>
        <begin position="98"/>
        <end position="116"/>
    </location>
</feature>
<evidence type="ECO:0000256" key="4">
    <source>
        <dbReference type="ARBA" id="ARBA00022519"/>
    </source>
</evidence>
<name>A0AAP2W5T4_9EURY</name>
<dbReference type="AlphaFoldDB" id="A0AAP2W5T4"/>
<dbReference type="Pfam" id="PF04143">
    <property type="entry name" value="Sulf_transp"/>
    <property type="match status" value="1"/>
</dbReference>
<keyword evidence="10" id="KW-1185">Reference proteome</keyword>